<dbReference type="RefSeq" id="WP_190995814.1">
    <property type="nucleotide sequence ID" value="NZ_JACOIK010000016.1"/>
</dbReference>
<keyword evidence="1" id="KW-0472">Membrane</keyword>
<dbReference type="EMBL" id="JACOIK010000016">
    <property type="protein sequence ID" value="MBD1434962.1"/>
    <property type="molecule type" value="Genomic_DNA"/>
</dbReference>
<accession>A0ABR7YUD4</accession>
<gene>
    <name evidence="2" type="ORF">H8B06_19230</name>
</gene>
<comment type="caution">
    <text evidence="2">The sequence shown here is derived from an EMBL/GenBank/DDBJ whole genome shotgun (WGS) entry which is preliminary data.</text>
</comment>
<name>A0ABR7YUD4_9SPHI</name>
<proteinExistence type="predicted"/>
<protein>
    <submittedName>
        <fullName evidence="2">Uncharacterized protein</fullName>
    </submittedName>
</protein>
<evidence type="ECO:0000313" key="3">
    <source>
        <dbReference type="Proteomes" id="UP000602759"/>
    </source>
</evidence>
<evidence type="ECO:0000313" key="2">
    <source>
        <dbReference type="EMBL" id="MBD1434962.1"/>
    </source>
</evidence>
<reference evidence="2 3" key="1">
    <citation type="submission" date="2020-08" db="EMBL/GenBank/DDBJ databases">
        <title>Sphingobacterium sp. DN00404 isolated from aquaculture water.</title>
        <authorList>
            <person name="Zhang M."/>
        </authorList>
    </citation>
    <scope>NUCLEOTIDE SEQUENCE [LARGE SCALE GENOMIC DNA]</scope>
    <source>
        <strain evidence="2 3">DN00404</strain>
    </source>
</reference>
<dbReference type="Proteomes" id="UP000602759">
    <property type="component" value="Unassembled WGS sequence"/>
</dbReference>
<keyword evidence="1" id="KW-1133">Transmembrane helix</keyword>
<evidence type="ECO:0000256" key="1">
    <source>
        <dbReference type="SAM" id="Phobius"/>
    </source>
</evidence>
<keyword evidence="3" id="KW-1185">Reference proteome</keyword>
<keyword evidence="1" id="KW-0812">Transmembrane</keyword>
<feature type="transmembrane region" description="Helical" evidence="1">
    <location>
        <begin position="9"/>
        <end position="28"/>
    </location>
</feature>
<sequence>MNSMTLKKGCAIIIILCTLLILSFYWIVLEAFGTKIRTVEIDKPLGKLICRERYDADLAAIFYDIDFKLVTHNGDTLCLGSALYHENDWADHIQLIKIEDTYCISAHDATYAKICLADKCHKANVSFTFSSLDLGNDTLWRKSNEEIPAWVYPGSSVIDSISSNLIYVKYAYRLGLSEPFSYKKQRLVYRLDTKTNTLITDRVYPATDNSM</sequence>
<organism evidence="2 3">
    <name type="scientific">Sphingobacterium micropteri</name>
    <dbReference type="NCBI Taxonomy" id="2763501"/>
    <lineage>
        <taxon>Bacteria</taxon>
        <taxon>Pseudomonadati</taxon>
        <taxon>Bacteroidota</taxon>
        <taxon>Sphingobacteriia</taxon>
        <taxon>Sphingobacteriales</taxon>
        <taxon>Sphingobacteriaceae</taxon>
        <taxon>Sphingobacterium</taxon>
    </lineage>
</organism>